<dbReference type="OrthoDB" id="955324at2"/>
<reference evidence="1 2" key="1">
    <citation type="submission" date="2016-10" db="EMBL/GenBank/DDBJ databases">
        <authorList>
            <person name="de Groot N.N."/>
        </authorList>
    </citation>
    <scope>NUCLEOTIDE SEQUENCE [LARGE SCALE GENOMIC DNA]</scope>
    <source>
        <strain evidence="1 2">DSM 28286</strain>
    </source>
</reference>
<proteinExistence type="predicted"/>
<sequence length="76" mass="8972">MNAETIKFLYDILDGISKIQFHIQNINSSVEFINNVTVTDAVERRLPLLERLYGKHQKLINQLMFLIRKTSYLFTI</sequence>
<evidence type="ECO:0000313" key="2">
    <source>
        <dbReference type="Proteomes" id="UP000199031"/>
    </source>
</evidence>
<evidence type="ECO:0000313" key="1">
    <source>
        <dbReference type="EMBL" id="SFP64497.1"/>
    </source>
</evidence>
<dbReference type="RefSeq" id="WP_090654205.1">
    <property type="nucleotide sequence ID" value="NZ_FOXQ01000001.1"/>
</dbReference>
<protein>
    <submittedName>
        <fullName evidence="1">Uncharacterized protein</fullName>
    </submittedName>
</protein>
<accession>A0A1I5S1G7</accession>
<keyword evidence="2" id="KW-1185">Reference proteome</keyword>
<organism evidence="1 2">
    <name type="scientific">Parafilimonas terrae</name>
    <dbReference type="NCBI Taxonomy" id="1465490"/>
    <lineage>
        <taxon>Bacteria</taxon>
        <taxon>Pseudomonadati</taxon>
        <taxon>Bacteroidota</taxon>
        <taxon>Chitinophagia</taxon>
        <taxon>Chitinophagales</taxon>
        <taxon>Chitinophagaceae</taxon>
        <taxon>Parafilimonas</taxon>
    </lineage>
</organism>
<dbReference type="AlphaFoldDB" id="A0A1I5S1G7"/>
<dbReference type="EMBL" id="FOXQ01000001">
    <property type="protein sequence ID" value="SFP64497.1"/>
    <property type="molecule type" value="Genomic_DNA"/>
</dbReference>
<dbReference type="Proteomes" id="UP000199031">
    <property type="component" value="Unassembled WGS sequence"/>
</dbReference>
<name>A0A1I5S1G7_9BACT</name>
<dbReference type="STRING" id="1465490.SAMN05444277_101529"/>
<gene>
    <name evidence="1" type="ORF">SAMN05444277_101529</name>
</gene>